<dbReference type="EMBL" id="DPPF01000086">
    <property type="protein sequence ID" value="HCW92853.1"/>
    <property type="molecule type" value="Genomic_DNA"/>
</dbReference>
<name>A0A3D5QAT9_FLESI</name>
<dbReference type="GO" id="GO:0008270">
    <property type="term" value="F:zinc ion binding"/>
    <property type="evidence" value="ECO:0007669"/>
    <property type="project" value="UniProtKB-KW"/>
</dbReference>
<evidence type="ECO:0000259" key="2">
    <source>
        <dbReference type="PROSITE" id="PS50966"/>
    </source>
</evidence>
<dbReference type="RefSeq" id="WP_013886289.1">
    <property type="nucleotide sequence ID" value="NZ_JAAZVV010000031.1"/>
</dbReference>
<accession>A0A3D5QAT9</accession>
<dbReference type="InterPro" id="IPR007527">
    <property type="entry name" value="Znf_SWIM"/>
</dbReference>
<feature type="domain" description="SWIM-type" evidence="2">
    <location>
        <begin position="51"/>
        <end position="87"/>
    </location>
</feature>
<dbReference type="PROSITE" id="PS50966">
    <property type="entry name" value="ZF_SWIM"/>
    <property type="match status" value="1"/>
</dbReference>
<dbReference type="Proteomes" id="UP000262325">
    <property type="component" value="Unassembled WGS sequence"/>
</dbReference>
<protein>
    <recommendedName>
        <fullName evidence="2">SWIM-type domain-containing protein</fullName>
    </recommendedName>
</protein>
<sequence length="181" mass="20461">MQLLKLTEEQLKNISSGITLQRAENYVGKFYECEIEGNRLRGKIKGNHGVYNVELIIDSDPLDFKCDCSSSKEMFCKHAAALGLTYIYTPWVFTTEEELDRNKISTTGELQFYLKSVKLKDLVDELKRCCIGVSALADLTGISLQQLSMIIKDDQNGKNHTLTIPLKLSCLYLIERGVEAE</sequence>
<proteinExistence type="predicted"/>
<evidence type="ECO:0000313" key="4">
    <source>
        <dbReference type="Proteomes" id="UP000262325"/>
    </source>
</evidence>
<organism evidence="3 4">
    <name type="scientific">Flexistipes sinusarabici</name>
    <dbReference type="NCBI Taxonomy" id="2352"/>
    <lineage>
        <taxon>Bacteria</taxon>
        <taxon>Pseudomonadati</taxon>
        <taxon>Deferribacterota</taxon>
        <taxon>Deferribacteres</taxon>
        <taxon>Deferribacterales</taxon>
        <taxon>Flexistipitaceae</taxon>
        <taxon>Flexistipes</taxon>
    </lineage>
</organism>
<keyword evidence="1" id="KW-0479">Metal-binding</keyword>
<keyword evidence="1" id="KW-0862">Zinc</keyword>
<gene>
    <name evidence="3" type="ORF">DHM44_04150</name>
</gene>
<dbReference type="AlphaFoldDB" id="A0A3D5QAT9"/>
<evidence type="ECO:0000256" key="1">
    <source>
        <dbReference type="PROSITE-ProRule" id="PRU00325"/>
    </source>
</evidence>
<dbReference type="OMA" id="TYIYTPW"/>
<comment type="caution">
    <text evidence="3">The sequence shown here is derived from an EMBL/GenBank/DDBJ whole genome shotgun (WGS) entry which is preliminary data.</text>
</comment>
<reference evidence="3 4" key="1">
    <citation type="journal article" date="2018" name="Nat. Biotechnol.">
        <title>A standardized bacterial taxonomy based on genome phylogeny substantially revises the tree of life.</title>
        <authorList>
            <person name="Parks D.H."/>
            <person name="Chuvochina M."/>
            <person name="Waite D.W."/>
            <person name="Rinke C."/>
            <person name="Skarshewski A."/>
            <person name="Chaumeil P.A."/>
            <person name="Hugenholtz P."/>
        </authorList>
    </citation>
    <scope>NUCLEOTIDE SEQUENCE [LARGE SCALE GENOMIC DNA]</scope>
    <source>
        <strain evidence="3">UBA8672</strain>
    </source>
</reference>
<keyword evidence="1" id="KW-0863">Zinc-finger</keyword>
<evidence type="ECO:0000313" key="3">
    <source>
        <dbReference type="EMBL" id="HCW92853.1"/>
    </source>
</evidence>